<keyword evidence="4" id="KW-0274">FAD</keyword>
<evidence type="ECO:0000256" key="3">
    <source>
        <dbReference type="ARBA" id="ARBA00022630"/>
    </source>
</evidence>
<dbReference type="InterPro" id="IPR009100">
    <property type="entry name" value="AcylCoA_DH/oxidase_NM_dom_sf"/>
</dbReference>
<dbReference type="Pfam" id="PF00441">
    <property type="entry name" value="Acyl-CoA_dh_1"/>
    <property type="match status" value="1"/>
</dbReference>
<reference evidence="9" key="1">
    <citation type="submission" date="2020-05" db="EMBL/GenBank/DDBJ databases">
        <authorList>
            <person name="Chiriac C."/>
            <person name="Salcher M."/>
            <person name="Ghai R."/>
            <person name="Kavagutti S V."/>
        </authorList>
    </citation>
    <scope>NUCLEOTIDE SEQUENCE</scope>
</reference>
<proteinExistence type="inferred from homology"/>
<dbReference type="Pfam" id="PF02770">
    <property type="entry name" value="Acyl-CoA_dh_M"/>
    <property type="match status" value="1"/>
</dbReference>
<sequence>MRVSPAPSPVPVFDPLTEAVEAFVEDVVLPDVAAWDRDDVLPDAVWDRLVELGLPGALVPAEHGGGGRTVGELVPAWRALSRGWISLTGAINPTGLATTLLLAHGTDEQQARWLPVLGSGDGHAAFSITEPGAGSDLTNIVTTAEPVDGGLRLDGRKRWVAGGVSSAVVLMMVRTGDGLSCAVVPTTGRDSPTWRVEEIDKVGYRGVESAAYVFDGHEAVGAEILGGPDGTGQGARQMLGALGVGRVNVACRALGIVDRALAVALDEATHREVGGATLGEHTHAQLRIGELRAQLLAAESLTLRAAAAVDAGTDEARDLASAAKIVASDLAVLAVDRAARLAASRSYRAGDELARLRRDAPQTQIGEGANDALLLALGRAAVEGAADDA</sequence>
<dbReference type="GO" id="GO:0033539">
    <property type="term" value="P:fatty acid beta-oxidation using acyl-CoA dehydrogenase"/>
    <property type="evidence" value="ECO:0007669"/>
    <property type="project" value="TreeGrafter"/>
</dbReference>
<accession>A0A6J7G0Y1</accession>
<comment type="similarity">
    <text evidence="2">Belongs to the acyl-CoA dehydrogenase family.</text>
</comment>
<evidence type="ECO:0000256" key="5">
    <source>
        <dbReference type="ARBA" id="ARBA00023002"/>
    </source>
</evidence>
<dbReference type="InterPro" id="IPR046373">
    <property type="entry name" value="Acyl-CoA_Oxase/DH_mid-dom_sf"/>
</dbReference>
<comment type="cofactor">
    <cofactor evidence="1">
        <name>FAD</name>
        <dbReference type="ChEBI" id="CHEBI:57692"/>
    </cofactor>
</comment>
<dbReference type="GO" id="GO:0050660">
    <property type="term" value="F:flavin adenine dinucleotide binding"/>
    <property type="evidence" value="ECO:0007669"/>
    <property type="project" value="InterPro"/>
</dbReference>
<dbReference type="GO" id="GO:0005737">
    <property type="term" value="C:cytoplasm"/>
    <property type="evidence" value="ECO:0007669"/>
    <property type="project" value="TreeGrafter"/>
</dbReference>
<dbReference type="AlphaFoldDB" id="A0A6J7G0Y1"/>
<dbReference type="InterPro" id="IPR009075">
    <property type="entry name" value="AcylCo_DH/oxidase_C"/>
</dbReference>
<dbReference type="PANTHER" id="PTHR48083:SF2">
    <property type="entry name" value="MEDIUM-CHAIN SPECIFIC ACYL-COA DEHYDROGENASE, MITOCHONDRIAL"/>
    <property type="match status" value="1"/>
</dbReference>
<feature type="domain" description="Acyl-CoA dehydrogenase/oxidase C-terminal" evidence="6">
    <location>
        <begin position="232"/>
        <end position="380"/>
    </location>
</feature>
<dbReference type="PIRSF" id="PIRSF016578">
    <property type="entry name" value="HsaA"/>
    <property type="match status" value="1"/>
</dbReference>
<dbReference type="Gene3D" id="1.20.140.10">
    <property type="entry name" value="Butyryl-CoA Dehydrogenase, subunit A, domain 3"/>
    <property type="match status" value="1"/>
</dbReference>
<dbReference type="Gene3D" id="2.40.110.10">
    <property type="entry name" value="Butyryl-CoA Dehydrogenase, subunit A, domain 2"/>
    <property type="match status" value="1"/>
</dbReference>
<dbReference type="InterPro" id="IPR050741">
    <property type="entry name" value="Acyl-CoA_dehydrogenase"/>
</dbReference>
<dbReference type="InterPro" id="IPR013786">
    <property type="entry name" value="AcylCoA_DH/ox_N"/>
</dbReference>
<organism evidence="9">
    <name type="scientific">freshwater metagenome</name>
    <dbReference type="NCBI Taxonomy" id="449393"/>
    <lineage>
        <taxon>unclassified sequences</taxon>
        <taxon>metagenomes</taxon>
        <taxon>ecological metagenomes</taxon>
    </lineage>
</organism>
<dbReference type="Pfam" id="PF02771">
    <property type="entry name" value="Acyl-CoA_dh_N"/>
    <property type="match status" value="1"/>
</dbReference>
<dbReference type="InterPro" id="IPR037069">
    <property type="entry name" value="AcylCoA_DH/ox_N_sf"/>
</dbReference>
<feature type="domain" description="Acyl-CoA oxidase/dehydrogenase middle" evidence="7">
    <location>
        <begin position="125"/>
        <end position="215"/>
    </location>
</feature>
<dbReference type="SUPFAM" id="SSF56645">
    <property type="entry name" value="Acyl-CoA dehydrogenase NM domain-like"/>
    <property type="match status" value="1"/>
</dbReference>
<feature type="domain" description="Acyl-CoA dehydrogenase/oxidase N-terminal" evidence="8">
    <location>
        <begin position="16"/>
        <end position="121"/>
    </location>
</feature>
<evidence type="ECO:0000256" key="4">
    <source>
        <dbReference type="ARBA" id="ARBA00022827"/>
    </source>
</evidence>
<evidence type="ECO:0000256" key="2">
    <source>
        <dbReference type="ARBA" id="ARBA00009347"/>
    </source>
</evidence>
<dbReference type="GO" id="GO:0003995">
    <property type="term" value="F:acyl-CoA dehydrogenase activity"/>
    <property type="evidence" value="ECO:0007669"/>
    <property type="project" value="TreeGrafter"/>
</dbReference>
<name>A0A6J7G0Y1_9ZZZZ</name>
<dbReference type="InterPro" id="IPR036250">
    <property type="entry name" value="AcylCo_DH-like_C"/>
</dbReference>
<evidence type="ECO:0000313" key="9">
    <source>
        <dbReference type="EMBL" id="CAB4901547.1"/>
    </source>
</evidence>
<dbReference type="InterPro" id="IPR006091">
    <property type="entry name" value="Acyl-CoA_Oxase/DH_mid-dom"/>
</dbReference>
<evidence type="ECO:0000256" key="1">
    <source>
        <dbReference type="ARBA" id="ARBA00001974"/>
    </source>
</evidence>
<dbReference type="PANTHER" id="PTHR48083">
    <property type="entry name" value="MEDIUM-CHAIN SPECIFIC ACYL-COA DEHYDROGENASE, MITOCHONDRIAL-RELATED"/>
    <property type="match status" value="1"/>
</dbReference>
<protein>
    <submittedName>
        <fullName evidence="9">Unannotated protein</fullName>
    </submittedName>
</protein>
<keyword evidence="5" id="KW-0560">Oxidoreductase</keyword>
<dbReference type="SUPFAM" id="SSF47203">
    <property type="entry name" value="Acyl-CoA dehydrogenase C-terminal domain-like"/>
    <property type="match status" value="1"/>
</dbReference>
<dbReference type="CDD" id="cd00567">
    <property type="entry name" value="ACAD"/>
    <property type="match status" value="1"/>
</dbReference>
<dbReference type="EMBL" id="CAFBMK010000021">
    <property type="protein sequence ID" value="CAB4901547.1"/>
    <property type="molecule type" value="Genomic_DNA"/>
</dbReference>
<dbReference type="Gene3D" id="1.10.540.10">
    <property type="entry name" value="Acyl-CoA dehydrogenase/oxidase, N-terminal domain"/>
    <property type="match status" value="1"/>
</dbReference>
<keyword evidence="3" id="KW-0285">Flavoprotein</keyword>
<evidence type="ECO:0000259" key="8">
    <source>
        <dbReference type="Pfam" id="PF02771"/>
    </source>
</evidence>
<evidence type="ECO:0000259" key="7">
    <source>
        <dbReference type="Pfam" id="PF02770"/>
    </source>
</evidence>
<evidence type="ECO:0000259" key="6">
    <source>
        <dbReference type="Pfam" id="PF00441"/>
    </source>
</evidence>
<gene>
    <name evidence="9" type="ORF">UFOPK3564_00605</name>
</gene>